<organism evidence="3 4">
    <name type="scientific">Catenulispora yoronensis</name>
    <dbReference type="NCBI Taxonomy" id="450799"/>
    <lineage>
        <taxon>Bacteria</taxon>
        <taxon>Bacillati</taxon>
        <taxon>Actinomycetota</taxon>
        <taxon>Actinomycetes</taxon>
        <taxon>Catenulisporales</taxon>
        <taxon>Catenulisporaceae</taxon>
        <taxon>Catenulispora</taxon>
    </lineage>
</organism>
<dbReference type="SUPFAM" id="SSF51182">
    <property type="entry name" value="RmlC-like cupins"/>
    <property type="match status" value="1"/>
</dbReference>
<dbReference type="InterPro" id="IPR014710">
    <property type="entry name" value="RmlC-like_jellyroll"/>
</dbReference>
<name>A0ABP5FD13_9ACTN</name>
<protein>
    <submittedName>
        <fullName evidence="3">Cupin domain-containing protein</fullName>
    </submittedName>
</protein>
<reference evidence="4" key="1">
    <citation type="journal article" date="2019" name="Int. J. Syst. Evol. Microbiol.">
        <title>The Global Catalogue of Microorganisms (GCM) 10K type strain sequencing project: providing services to taxonomists for standard genome sequencing and annotation.</title>
        <authorList>
            <consortium name="The Broad Institute Genomics Platform"/>
            <consortium name="The Broad Institute Genome Sequencing Center for Infectious Disease"/>
            <person name="Wu L."/>
            <person name="Ma J."/>
        </authorList>
    </citation>
    <scope>NUCLEOTIDE SEQUENCE [LARGE SCALE GENOMIC DNA]</scope>
    <source>
        <strain evidence="4">JCM 16014</strain>
    </source>
</reference>
<dbReference type="InterPro" id="IPR051610">
    <property type="entry name" value="GPI/OXD"/>
</dbReference>
<accession>A0ABP5FD13</accession>
<evidence type="ECO:0000256" key="1">
    <source>
        <dbReference type="ARBA" id="ARBA00022723"/>
    </source>
</evidence>
<evidence type="ECO:0000313" key="3">
    <source>
        <dbReference type="EMBL" id="GAA2024106.1"/>
    </source>
</evidence>
<sequence length="127" mass="13030">MSRSSLSTLAGAQVFDLEGFTFRPLAVPSRGSAELAIWALDLAPGAQSQVHSMDREEVFVVVSGRIAATVDGEEVLAGPGDAIVVPAHAELRLGNASAEEAARATAATSVGMLATVGEATFPPPWAQ</sequence>
<feature type="domain" description="Cupin type-2" evidence="2">
    <location>
        <begin position="41"/>
        <end position="103"/>
    </location>
</feature>
<dbReference type="Pfam" id="PF07883">
    <property type="entry name" value="Cupin_2"/>
    <property type="match status" value="1"/>
</dbReference>
<dbReference type="EMBL" id="BAAAQN010000009">
    <property type="protein sequence ID" value="GAA2024106.1"/>
    <property type="molecule type" value="Genomic_DNA"/>
</dbReference>
<evidence type="ECO:0000259" key="2">
    <source>
        <dbReference type="Pfam" id="PF07883"/>
    </source>
</evidence>
<keyword evidence="4" id="KW-1185">Reference proteome</keyword>
<dbReference type="Proteomes" id="UP001500751">
    <property type="component" value="Unassembled WGS sequence"/>
</dbReference>
<evidence type="ECO:0000313" key="4">
    <source>
        <dbReference type="Proteomes" id="UP001500751"/>
    </source>
</evidence>
<gene>
    <name evidence="3" type="ORF">GCM10009839_22360</name>
</gene>
<keyword evidence="1" id="KW-0479">Metal-binding</keyword>
<dbReference type="InterPro" id="IPR013096">
    <property type="entry name" value="Cupin_2"/>
</dbReference>
<dbReference type="Gene3D" id="2.60.120.10">
    <property type="entry name" value="Jelly Rolls"/>
    <property type="match status" value="1"/>
</dbReference>
<comment type="caution">
    <text evidence="3">The sequence shown here is derived from an EMBL/GenBank/DDBJ whole genome shotgun (WGS) entry which is preliminary data.</text>
</comment>
<dbReference type="PANTHER" id="PTHR35848">
    <property type="entry name" value="OXALATE-BINDING PROTEIN"/>
    <property type="match status" value="1"/>
</dbReference>
<dbReference type="RefSeq" id="WP_344665455.1">
    <property type="nucleotide sequence ID" value="NZ_BAAAQN010000009.1"/>
</dbReference>
<proteinExistence type="predicted"/>
<dbReference type="InterPro" id="IPR011051">
    <property type="entry name" value="RmlC_Cupin_sf"/>
</dbReference>